<sequence length="387" mass="41066">MKLPDRVKGPEDQGALVHQANALTTRRPVETGLARVGGTSIVSAAFDAMRTTGSNEVDEGLKQTLSLIRRETAPSGSTMHLEDLEVAAGEAAQEAKVPEKFKLGKVHDVIIVGVDTSWSTSDESDALATAATRLSGGVSKGVDKRRNDREAQTGVRYESRKTTVKFMGYGGDGVRIASDKSAVVQHSSTGDWFSRVFDGLQRCVSEFQVEDLGVGIVITIDDMPSHPDYASSLRRAAADLNKAGVVVVTLQTTGGNTSGYGGSAKVAADIQSQLECFDCHLFVDAASAGDLRNSGNIGKLVERIVDLVMEVQEEVKEEVRTGKTEEGKSARVRFNAKVKERFHGGQKAGATSALGKSAPRLPALGVGDTRRITMATGEGEVKGFIEG</sequence>
<comment type="caution">
    <text evidence="1">The sequence shown here is derived from an EMBL/GenBank/DDBJ whole genome shotgun (WGS) entry which is preliminary data.</text>
</comment>
<dbReference type="Proteomes" id="UP000177309">
    <property type="component" value="Unassembled WGS sequence"/>
</dbReference>
<gene>
    <name evidence="1" type="ORF">A2462_06960</name>
</gene>
<name>A0A1F4TLU8_UNCSA</name>
<dbReference type="AlphaFoldDB" id="A0A1F4TLU8"/>
<accession>A0A1F4TLU8</accession>
<evidence type="ECO:0000313" key="1">
    <source>
        <dbReference type="EMBL" id="OGC33529.1"/>
    </source>
</evidence>
<reference evidence="1 2" key="1">
    <citation type="journal article" date="2016" name="Nat. Commun.">
        <title>Thousands of microbial genomes shed light on interconnected biogeochemical processes in an aquifer system.</title>
        <authorList>
            <person name="Anantharaman K."/>
            <person name="Brown C.T."/>
            <person name="Hug L.A."/>
            <person name="Sharon I."/>
            <person name="Castelle C.J."/>
            <person name="Probst A.J."/>
            <person name="Thomas B.C."/>
            <person name="Singh A."/>
            <person name="Wilkins M.J."/>
            <person name="Karaoz U."/>
            <person name="Brodie E.L."/>
            <person name="Williams K.H."/>
            <person name="Hubbard S.S."/>
            <person name="Banfield J.F."/>
        </authorList>
    </citation>
    <scope>NUCLEOTIDE SEQUENCE [LARGE SCALE GENOMIC DNA]</scope>
</reference>
<protein>
    <submittedName>
        <fullName evidence="1">Uncharacterized protein</fullName>
    </submittedName>
</protein>
<organism evidence="1 2">
    <name type="scientific">candidate division WOR-1 bacterium RIFOXYC2_FULL_41_25</name>
    <dbReference type="NCBI Taxonomy" id="1802586"/>
    <lineage>
        <taxon>Bacteria</taxon>
        <taxon>Bacillati</taxon>
        <taxon>Saganbacteria</taxon>
    </lineage>
</organism>
<evidence type="ECO:0000313" key="2">
    <source>
        <dbReference type="Proteomes" id="UP000177309"/>
    </source>
</evidence>
<dbReference type="EMBL" id="MEUI01000032">
    <property type="protein sequence ID" value="OGC33529.1"/>
    <property type="molecule type" value="Genomic_DNA"/>
</dbReference>
<proteinExistence type="predicted"/>